<protein>
    <submittedName>
        <fullName evidence="3">Uncharacterized protein</fullName>
    </submittedName>
</protein>
<evidence type="ECO:0000256" key="2">
    <source>
        <dbReference type="SAM" id="MobiDB-lite"/>
    </source>
</evidence>
<evidence type="ECO:0000313" key="3">
    <source>
        <dbReference type="EMBL" id="PIA13046.1"/>
    </source>
</evidence>
<sequence length="148" mass="17397">MSHYSLKPDHIQTRSANRLSRSSGHNPFCLPRDTPIRSNWYHAEEMLRESDLEDQEFYSSDEEDFMSPTRGYRGDIPAQQRLIKHQQRELFDINMRCNMLAEAFGNDSINPYKALVANYEDCCKENRRAKSEIARLRIKVARLRSSRA</sequence>
<gene>
    <name evidence="3" type="ORF">COEREDRAFT_11858</name>
</gene>
<name>A0A2G5B219_COERN</name>
<keyword evidence="4" id="KW-1185">Reference proteome</keyword>
<reference evidence="3 4" key="1">
    <citation type="journal article" date="2015" name="Genome Biol. Evol.">
        <title>Phylogenomic analyses indicate that early fungi evolved digesting cell walls of algal ancestors of land plants.</title>
        <authorList>
            <person name="Chang Y."/>
            <person name="Wang S."/>
            <person name="Sekimoto S."/>
            <person name="Aerts A.L."/>
            <person name="Choi C."/>
            <person name="Clum A."/>
            <person name="LaButti K.M."/>
            <person name="Lindquist E.A."/>
            <person name="Yee Ngan C."/>
            <person name="Ohm R.A."/>
            <person name="Salamov A.A."/>
            <person name="Grigoriev I.V."/>
            <person name="Spatafora J.W."/>
            <person name="Berbee M.L."/>
        </authorList>
    </citation>
    <scope>NUCLEOTIDE SEQUENCE [LARGE SCALE GENOMIC DNA]</scope>
    <source>
        <strain evidence="3 4">NRRL 1564</strain>
    </source>
</reference>
<accession>A0A2G5B219</accession>
<dbReference type="EMBL" id="KZ303550">
    <property type="protein sequence ID" value="PIA13046.1"/>
    <property type="molecule type" value="Genomic_DNA"/>
</dbReference>
<feature type="coiled-coil region" evidence="1">
    <location>
        <begin position="119"/>
        <end position="146"/>
    </location>
</feature>
<evidence type="ECO:0000256" key="1">
    <source>
        <dbReference type="SAM" id="Coils"/>
    </source>
</evidence>
<feature type="region of interest" description="Disordered" evidence="2">
    <location>
        <begin position="1"/>
        <end position="30"/>
    </location>
</feature>
<organism evidence="3 4">
    <name type="scientific">Coemansia reversa (strain ATCC 12441 / NRRL 1564)</name>
    <dbReference type="NCBI Taxonomy" id="763665"/>
    <lineage>
        <taxon>Eukaryota</taxon>
        <taxon>Fungi</taxon>
        <taxon>Fungi incertae sedis</taxon>
        <taxon>Zoopagomycota</taxon>
        <taxon>Kickxellomycotina</taxon>
        <taxon>Kickxellomycetes</taxon>
        <taxon>Kickxellales</taxon>
        <taxon>Kickxellaceae</taxon>
        <taxon>Coemansia</taxon>
    </lineage>
</organism>
<dbReference type="OrthoDB" id="5554021at2759"/>
<keyword evidence="1" id="KW-0175">Coiled coil</keyword>
<feature type="compositionally biased region" description="Polar residues" evidence="2">
    <location>
        <begin position="13"/>
        <end position="25"/>
    </location>
</feature>
<proteinExistence type="predicted"/>
<dbReference type="AlphaFoldDB" id="A0A2G5B219"/>
<dbReference type="Proteomes" id="UP000242474">
    <property type="component" value="Unassembled WGS sequence"/>
</dbReference>
<evidence type="ECO:0000313" key="4">
    <source>
        <dbReference type="Proteomes" id="UP000242474"/>
    </source>
</evidence>
<feature type="compositionally biased region" description="Basic and acidic residues" evidence="2">
    <location>
        <begin position="1"/>
        <end position="12"/>
    </location>
</feature>